<sequence length="74" mass="7335">MPLAPAVAASAEGGDAAVPAATPAPAAAGPAKAEDPVGAVMALGFTREQAVDALDRYDNDPEKATNYLIDQAAQ</sequence>
<dbReference type="InterPro" id="IPR009060">
    <property type="entry name" value="UBA-like_sf"/>
</dbReference>
<feature type="region of interest" description="Disordered" evidence="1">
    <location>
        <begin position="1"/>
        <end position="32"/>
    </location>
</feature>
<dbReference type="VEuPathDB" id="FungiDB:AMAG_09021"/>
<reference evidence="4" key="2">
    <citation type="submission" date="2009-11" db="EMBL/GenBank/DDBJ databases">
        <title>The Genome Sequence of Allomyces macrogynus strain ATCC 38327.</title>
        <authorList>
            <consortium name="The Broad Institute Genome Sequencing Platform"/>
            <person name="Russ C."/>
            <person name="Cuomo C."/>
            <person name="Shea T."/>
            <person name="Young S.K."/>
            <person name="Zeng Q."/>
            <person name="Koehrsen M."/>
            <person name="Haas B."/>
            <person name="Borodovsky M."/>
            <person name="Guigo R."/>
            <person name="Alvarado L."/>
            <person name="Berlin A."/>
            <person name="Borenstein D."/>
            <person name="Chen Z."/>
            <person name="Engels R."/>
            <person name="Freedman E."/>
            <person name="Gellesch M."/>
            <person name="Goldberg J."/>
            <person name="Griggs A."/>
            <person name="Gujja S."/>
            <person name="Heiman D."/>
            <person name="Hepburn T."/>
            <person name="Howarth C."/>
            <person name="Jen D."/>
            <person name="Larson L."/>
            <person name="Lewis B."/>
            <person name="Mehta T."/>
            <person name="Park D."/>
            <person name="Pearson M."/>
            <person name="Roberts A."/>
            <person name="Saif S."/>
            <person name="Shenoy N."/>
            <person name="Sisk P."/>
            <person name="Stolte C."/>
            <person name="Sykes S."/>
            <person name="Walk T."/>
            <person name="White J."/>
            <person name="Yandava C."/>
            <person name="Burger G."/>
            <person name="Gray M.W."/>
            <person name="Holland P.W.H."/>
            <person name="King N."/>
            <person name="Lang F.B.F."/>
            <person name="Roger A.J."/>
            <person name="Ruiz-Trillo I."/>
            <person name="Lander E."/>
            <person name="Nusbaum C."/>
        </authorList>
    </citation>
    <scope>NUCLEOTIDE SEQUENCE [LARGE SCALE GENOMIC DNA]</scope>
    <source>
        <strain evidence="4">ATCC 38327</strain>
    </source>
</reference>
<accession>A0A0L0SNM0</accession>
<reference evidence="3 4" key="1">
    <citation type="submission" date="2009-11" db="EMBL/GenBank/DDBJ databases">
        <title>Annotation of Allomyces macrogynus ATCC 38327.</title>
        <authorList>
            <consortium name="The Broad Institute Genome Sequencing Platform"/>
            <person name="Russ C."/>
            <person name="Cuomo C."/>
            <person name="Burger G."/>
            <person name="Gray M.W."/>
            <person name="Holland P.W.H."/>
            <person name="King N."/>
            <person name="Lang F.B.F."/>
            <person name="Roger A.J."/>
            <person name="Ruiz-Trillo I."/>
            <person name="Young S.K."/>
            <person name="Zeng Q."/>
            <person name="Gargeya S."/>
            <person name="Fitzgerald M."/>
            <person name="Haas B."/>
            <person name="Abouelleil A."/>
            <person name="Alvarado L."/>
            <person name="Arachchi H.M."/>
            <person name="Berlin A."/>
            <person name="Chapman S.B."/>
            <person name="Gearin G."/>
            <person name="Goldberg J."/>
            <person name="Griggs A."/>
            <person name="Gujja S."/>
            <person name="Hansen M."/>
            <person name="Heiman D."/>
            <person name="Howarth C."/>
            <person name="Larimer J."/>
            <person name="Lui A."/>
            <person name="MacDonald P.J.P."/>
            <person name="McCowen C."/>
            <person name="Montmayeur A."/>
            <person name="Murphy C."/>
            <person name="Neiman D."/>
            <person name="Pearson M."/>
            <person name="Priest M."/>
            <person name="Roberts A."/>
            <person name="Saif S."/>
            <person name="Shea T."/>
            <person name="Sisk P."/>
            <person name="Stolte C."/>
            <person name="Sykes S."/>
            <person name="Wortman J."/>
            <person name="Nusbaum C."/>
            <person name="Birren B."/>
        </authorList>
    </citation>
    <scope>NUCLEOTIDE SEQUENCE [LARGE SCALE GENOMIC DNA]</scope>
    <source>
        <strain evidence="3 4">ATCC 38327</strain>
    </source>
</reference>
<dbReference type="EMBL" id="GG745343">
    <property type="protein sequence ID" value="KNE63959.1"/>
    <property type="molecule type" value="Genomic_DNA"/>
</dbReference>
<evidence type="ECO:0000313" key="4">
    <source>
        <dbReference type="Proteomes" id="UP000054350"/>
    </source>
</evidence>
<dbReference type="AlphaFoldDB" id="A0A0L0SNM0"/>
<dbReference type="Pfam" id="PF00627">
    <property type="entry name" value="UBA"/>
    <property type="match status" value="1"/>
</dbReference>
<dbReference type="SUPFAM" id="SSF46934">
    <property type="entry name" value="UBA-like"/>
    <property type="match status" value="1"/>
</dbReference>
<dbReference type="InterPro" id="IPR015940">
    <property type="entry name" value="UBA"/>
</dbReference>
<protein>
    <recommendedName>
        <fullName evidence="2">UBA domain-containing protein</fullName>
    </recommendedName>
</protein>
<evidence type="ECO:0000259" key="2">
    <source>
        <dbReference type="PROSITE" id="PS50030"/>
    </source>
</evidence>
<evidence type="ECO:0000256" key="1">
    <source>
        <dbReference type="SAM" id="MobiDB-lite"/>
    </source>
</evidence>
<dbReference type="Gene3D" id="1.10.8.10">
    <property type="entry name" value="DNA helicase RuvA subunit, C-terminal domain"/>
    <property type="match status" value="1"/>
</dbReference>
<dbReference type="PROSITE" id="PS50030">
    <property type="entry name" value="UBA"/>
    <property type="match status" value="1"/>
</dbReference>
<dbReference type="Proteomes" id="UP000054350">
    <property type="component" value="Unassembled WGS sequence"/>
</dbReference>
<gene>
    <name evidence="3" type="ORF">AMAG_09021</name>
</gene>
<name>A0A0L0SNM0_ALLM3</name>
<evidence type="ECO:0000313" key="3">
    <source>
        <dbReference type="EMBL" id="KNE63959.1"/>
    </source>
</evidence>
<proteinExistence type="predicted"/>
<feature type="compositionally biased region" description="Low complexity" evidence="1">
    <location>
        <begin position="1"/>
        <end position="31"/>
    </location>
</feature>
<feature type="domain" description="UBA" evidence="2">
    <location>
        <begin position="31"/>
        <end position="71"/>
    </location>
</feature>
<dbReference type="SMART" id="SM00165">
    <property type="entry name" value="UBA"/>
    <property type="match status" value="1"/>
</dbReference>
<keyword evidence="4" id="KW-1185">Reference proteome</keyword>
<organism evidence="3 4">
    <name type="scientific">Allomyces macrogynus (strain ATCC 38327)</name>
    <name type="common">Allomyces javanicus var. macrogynus</name>
    <dbReference type="NCBI Taxonomy" id="578462"/>
    <lineage>
        <taxon>Eukaryota</taxon>
        <taxon>Fungi</taxon>
        <taxon>Fungi incertae sedis</taxon>
        <taxon>Blastocladiomycota</taxon>
        <taxon>Blastocladiomycetes</taxon>
        <taxon>Blastocladiales</taxon>
        <taxon>Blastocladiaceae</taxon>
        <taxon>Allomyces</taxon>
    </lineage>
</organism>
<dbReference type="OrthoDB" id="524326at2759"/>